<feature type="compositionally biased region" description="Basic and acidic residues" evidence="1">
    <location>
        <begin position="1"/>
        <end position="11"/>
    </location>
</feature>
<gene>
    <name evidence="2" type="ORF">HHI36_017879</name>
</gene>
<feature type="region of interest" description="Disordered" evidence="1">
    <location>
        <begin position="1"/>
        <end position="22"/>
    </location>
</feature>
<dbReference type="Proteomes" id="UP001516400">
    <property type="component" value="Unassembled WGS sequence"/>
</dbReference>
<feature type="non-terminal residue" evidence="2">
    <location>
        <position position="1"/>
    </location>
</feature>
<comment type="caution">
    <text evidence="2">The sequence shown here is derived from an EMBL/GenBank/DDBJ whole genome shotgun (WGS) entry which is preliminary data.</text>
</comment>
<dbReference type="EMBL" id="JABFTP020000124">
    <property type="protein sequence ID" value="KAL3280395.1"/>
    <property type="molecule type" value="Genomic_DNA"/>
</dbReference>
<organism evidence="2 3">
    <name type="scientific">Cryptolaemus montrouzieri</name>
    <dbReference type="NCBI Taxonomy" id="559131"/>
    <lineage>
        <taxon>Eukaryota</taxon>
        <taxon>Metazoa</taxon>
        <taxon>Ecdysozoa</taxon>
        <taxon>Arthropoda</taxon>
        <taxon>Hexapoda</taxon>
        <taxon>Insecta</taxon>
        <taxon>Pterygota</taxon>
        <taxon>Neoptera</taxon>
        <taxon>Endopterygota</taxon>
        <taxon>Coleoptera</taxon>
        <taxon>Polyphaga</taxon>
        <taxon>Cucujiformia</taxon>
        <taxon>Coccinelloidea</taxon>
        <taxon>Coccinellidae</taxon>
        <taxon>Scymninae</taxon>
        <taxon>Scymnini</taxon>
        <taxon>Cryptolaemus</taxon>
    </lineage>
</organism>
<proteinExistence type="predicted"/>
<evidence type="ECO:0008006" key="4">
    <source>
        <dbReference type="Google" id="ProtNLM"/>
    </source>
</evidence>
<keyword evidence="3" id="KW-1185">Reference proteome</keyword>
<evidence type="ECO:0000313" key="3">
    <source>
        <dbReference type="Proteomes" id="UP001516400"/>
    </source>
</evidence>
<dbReference type="AlphaFoldDB" id="A0ABD2NP32"/>
<accession>A0ABD2NP32</accession>
<evidence type="ECO:0000256" key="1">
    <source>
        <dbReference type="SAM" id="MobiDB-lite"/>
    </source>
</evidence>
<protein>
    <recommendedName>
        <fullName evidence="4">HTH psq-type domain-containing protein</fullName>
    </recommendedName>
</protein>
<name>A0ABD2NP32_9CUCU</name>
<evidence type="ECO:0000313" key="2">
    <source>
        <dbReference type="EMBL" id="KAL3280395.1"/>
    </source>
</evidence>
<reference evidence="2 3" key="1">
    <citation type="journal article" date="2021" name="BMC Biol.">
        <title>Horizontally acquired antibacterial genes associated with adaptive radiation of ladybird beetles.</title>
        <authorList>
            <person name="Li H.S."/>
            <person name="Tang X.F."/>
            <person name="Huang Y.H."/>
            <person name="Xu Z.Y."/>
            <person name="Chen M.L."/>
            <person name="Du X.Y."/>
            <person name="Qiu B.Y."/>
            <person name="Chen P.T."/>
            <person name="Zhang W."/>
            <person name="Slipinski A."/>
            <person name="Escalona H.E."/>
            <person name="Waterhouse R.M."/>
            <person name="Zwick A."/>
            <person name="Pang H."/>
        </authorList>
    </citation>
    <scope>NUCLEOTIDE SEQUENCE [LARGE SCALE GENOMIC DNA]</scope>
    <source>
        <strain evidence="2">SYSU2018</strain>
    </source>
</reference>
<sequence length="104" mass="12245">STTTKKTEMKEKKKKGSWEARSSQTIDKVLSKELSIRQAAVHCYIPKSTVQNKIKALNRREEVKMKRKFGRFTWTFLAEYERVLVYHGTHLSNRCMPLTRKVTI</sequence>